<sequence>MKRSALILLLLTIFSCGGSKNRPIIVTKKEEEKNTKTPEVRKPSTRATTKKATTSTEVIVEEIDNALIEKIIENASTYEGVRYKYGGTTKKGMDCSGLMYTAFSEEDINLPRTTSQLSTYGDWVDLKEVKEGDLLFFATKRNSRQVNHVGLVTSARLGRVEFIHASTSRGVIRSLLSEKYWYFAFVQARRVL</sequence>
<dbReference type="GO" id="GO:0006508">
    <property type="term" value="P:proteolysis"/>
    <property type="evidence" value="ECO:0007669"/>
    <property type="project" value="UniProtKB-KW"/>
</dbReference>
<feature type="region of interest" description="Disordered" evidence="6">
    <location>
        <begin position="28"/>
        <end position="50"/>
    </location>
</feature>
<evidence type="ECO:0000256" key="3">
    <source>
        <dbReference type="ARBA" id="ARBA00022729"/>
    </source>
</evidence>
<reference evidence="8 9" key="1">
    <citation type="submission" date="2018-03" db="EMBL/GenBank/DDBJ databases">
        <title>Mesoflavibacter sp. HG37 and Mesoflavibacter sp. HG96 sp.nov., two marine bacteria isolated from seawater of Western Pacific Ocean.</title>
        <authorList>
            <person name="Cheng H."/>
            <person name="Wu Y.-H."/>
            <person name="Guo L.-L."/>
            <person name="Xu X.-W."/>
        </authorList>
    </citation>
    <scope>NUCLEOTIDE SEQUENCE [LARGE SCALE GENOMIC DNA]</scope>
    <source>
        <strain evidence="8 9">KCTC 42117</strain>
    </source>
</reference>
<dbReference type="OrthoDB" id="9807055at2"/>
<gene>
    <name evidence="8" type="ORF">C7H61_11580</name>
</gene>
<dbReference type="PROSITE" id="PS51935">
    <property type="entry name" value="NLPC_P60"/>
    <property type="match status" value="1"/>
</dbReference>
<proteinExistence type="inferred from homology"/>
<accession>A0A2T1N7J2</accession>
<dbReference type="Pfam" id="PF00877">
    <property type="entry name" value="NLPC_P60"/>
    <property type="match status" value="1"/>
</dbReference>
<dbReference type="SUPFAM" id="SSF54001">
    <property type="entry name" value="Cysteine proteinases"/>
    <property type="match status" value="1"/>
</dbReference>
<dbReference type="Gene3D" id="3.90.1720.10">
    <property type="entry name" value="endopeptidase domain like (from Nostoc punctiforme)"/>
    <property type="match status" value="1"/>
</dbReference>
<protein>
    <submittedName>
        <fullName evidence="8">NlpC/P60 family protein</fullName>
    </submittedName>
</protein>
<dbReference type="GO" id="GO:0008234">
    <property type="term" value="F:cysteine-type peptidase activity"/>
    <property type="evidence" value="ECO:0007669"/>
    <property type="project" value="UniProtKB-KW"/>
</dbReference>
<evidence type="ECO:0000313" key="8">
    <source>
        <dbReference type="EMBL" id="PSG87844.1"/>
    </source>
</evidence>
<evidence type="ECO:0000256" key="4">
    <source>
        <dbReference type="ARBA" id="ARBA00022801"/>
    </source>
</evidence>
<dbReference type="RefSeq" id="WP_106679965.1">
    <property type="nucleotide sequence ID" value="NZ_JACHWV010000004.1"/>
</dbReference>
<dbReference type="Proteomes" id="UP000238430">
    <property type="component" value="Unassembled WGS sequence"/>
</dbReference>
<dbReference type="AlphaFoldDB" id="A0A2T1N7J2"/>
<evidence type="ECO:0000259" key="7">
    <source>
        <dbReference type="PROSITE" id="PS51935"/>
    </source>
</evidence>
<feature type="domain" description="NlpC/P60" evidence="7">
    <location>
        <begin position="65"/>
        <end position="192"/>
    </location>
</feature>
<comment type="caution">
    <text evidence="8">The sequence shown here is derived from an EMBL/GenBank/DDBJ whole genome shotgun (WGS) entry which is preliminary data.</text>
</comment>
<dbReference type="EMBL" id="PXOT01000025">
    <property type="protein sequence ID" value="PSG87844.1"/>
    <property type="molecule type" value="Genomic_DNA"/>
</dbReference>
<evidence type="ECO:0000256" key="5">
    <source>
        <dbReference type="ARBA" id="ARBA00022807"/>
    </source>
</evidence>
<name>A0A2T1N7J2_9FLAO</name>
<keyword evidence="2" id="KW-0645">Protease</keyword>
<dbReference type="PANTHER" id="PTHR47360">
    <property type="entry name" value="MUREIN DD-ENDOPEPTIDASE MEPS/MUREIN LD-CARBOXYPEPTIDASE"/>
    <property type="match status" value="1"/>
</dbReference>
<feature type="compositionally biased region" description="Basic and acidic residues" evidence="6">
    <location>
        <begin position="28"/>
        <end position="42"/>
    </location>
</feature>
<organism evidence="8 9">
    <name type="scientific">Mesoflavibacter zeaxanthinifaciens subsp. sabulilitoris</name>
    <dbReference type="NCBI Taxonomy" id="1520893"/>
    <lineage>
        <taxon>Bacteria</taxon>
        <taxon>Pseudomonadati</taxon>
        <taxon>Bacteroidota</taxon>
        <taxon>Flavobacteriia</taxon>
        <taxon>Flavobacteriales</taxon>
        <taxon>Flavobacteriaceae</taxon>
        <taxon>Mesoflavibacter</taxon>
    </lineage>
</organism>
<evidence type="ECO:0000256" key="1">
    <source>
        <dbReference type="ARBA" id="ARBA00007074"/>
    </source>
</evidence>
<keyword evidence="5" id="KW-0788">Thiol protease</keyword>
<dbReference type="InterPro" id="IPR052062">
    <property type="entry name" value="Murein_DD/LD_carboxypeptidase"/>
</dbReference>
<keyword evidence="9" id="KW-1185">Reference proteome</keyword>
<dbReference type="InterPro" id="IPR000064">
    <property type="entry name" value="NLP_P60_dom"/>
</dbReference>
<evidence type="ECO:0000313" key="9">
    <source>
        <dbReference type="Proteomes" id="UP000238430"/>
    </source>
</evidence>
<keyword evidence="3" id="KW-0732">Signal</keyword>
<dbReference type="InterPro" id="IPR038765">
    <property type="entry name" value="Papain-like_cys_pep_sf"/>
</dbReference>
<dbReference type="PROSITE" id="PS51257">
    <property type="entry name" value="PROKAR_LIPOPROTEIN"/>
    <property type="match status" value="1"/>
</dbReference>
<comment type="similarity">
    <text evidence="1">Belongs to the peptidase C40 family.</text>
</comment>
<keyword evidence="4" id="KW-0378">Hydrolase</keyword>
<evidence type="ECO:0000256" key="6">
    <source>
        <dbReference type="SAM" id="MobiDB-lite"/>
    </source>
</evidence>
<dbReference type="PANTHER" id="PTHR47360:SF1">
    <property type="entry name" value="ENDOPEPTIDASE NLPC-RELATED"/>
    <property type="match status" value="1"/>
</dbReference>
<evidence type="ECO:0000256" key="2">
    <source>
        <dbReference type="ARBA" id="ARBA00022670"/>
    </source>
</evidence>